<dbReference type="Gene3D" id="3.10.450.50">
    <property type="match status" value="1"/>
</dbReference>
<sequence>MGFTSMAVARTPTLAIAFEQTEGLAATSFAGEGHRANVCGVTGTAAESDEFVLRAEQYRPELLAYCYRMLGSLADAEDAVQETYVRAWRAFDSFEERASLRTWLYRIATNTCLSALKHHGRRVLPSGLGAPSQDSSAPPNSVDTSVTWLQPFPDDRLPDSNDPAAIVTARDTVRLALVASLQYLPPRQRVVLILREVLAWSAAEVAELLDISVAAVKSALQRARARLDDVAPVADQVGELTEPQQRELLDRYVAAFEKADPAALERLLRADATLEAPPLRRWYSGIRYCMPYMGQHVLGSPGHWRMLPASANGQPAVAAYHRGADGGYLPYGIVVLTADAEGISRITAFGDADLVTAFGFPAVPPDA</sequence>
<comment type="similarity">
    <text evidence="1">Belongs to the sigma-70 factor family. ECF subfamily.</text>
</comment>
<dbReference type="InterPro" id="IPR036388">
    <property type="entry name" value="WH-like_DNA-bd_sf"/>
</dbReference>
<evidence type="ECO:0000256" key="1">
    <source>
        <dbReference type="ARBA" id="ARBA00010641"/>
    </source>
</evidence>
<feature type="domain" description="RNA polymerase sigma-70 region 2" evidence="6">
    <location>
        <begin position="56"/>
        <end position="121"/>
    </location>
</feature>
<dbReference type="PANTHER" id="PTHR43133">
    <property type="entry name" value="RNA POLYMERASE ECF-TYPE SIGMA FACTO"/>
    <property type="match status" value="1"/>
</dbReference>
<evidence type="ECO:0000256" key="5">
    <source>
        <dbReference type="ARBA" id="ARBA00023163"/>
    </source>
</evidence>
<comment type="subunit">
    <text evidence="2">Interacts transiently with the RNA polymerase catalytic core formed by RpoA, RpoB, RpoC and RpoZ (2 alpha, 1 beta, 1 beta' and 1 omega subunit) to form the RNA polymerase holoenzyme that can initiate transcription.</text>
</comment>
<dbReference type="InterPro" id="IPR013325">
    <property type="entry name" value="RNA_pol_sigma_r2"/>
</dbReference>
<dbReference type="RefSeq" id="WP_344849371.1">
    <property type="nucleotide sequence ID" value="NZ_BAABAA010000019.1"/>
</dbReference>
<accession>A0ABP6Z2S8</accession>
<dbReference type="InterPro" id="IPR013249">
    <property type="entry name" value="RNA_pol_sigma70_r4_t2"/>
</dbReference>
<dbReference type="InterPro" id="IPR007627">
    <property type="entry name" value="RNA_pol_sigma70_r2"/>
</dbReference>
<keyword evidence="5" id="KW-0804">Transcription</keyword>
<reference evidence="9" key="1">
    <citation type="journal article" date="2019" name="Int. J. Syst. Evol. Microbiol.">
        <title>The Global Catalogue of Microorganisms (GCM) 10K type strain sequencing project: providing services to taxonomists for standard genome sequencing and annotation.</title>
        <authorList>
            <consortium name="The Broad Institute Genomics Platform"/>
            <consortium name="The Broad Institute Genome Sequencing Center for Infectious Disease"/>
            <person name="Wu L."/>
            <person name="Ma J."/>
        </authorList>
    </citation>
    <scope>NUCLEOTIDE SEQUENCE [LARGE SCALE GENOMIC DNA]</scope>
    <source>
        <strain evidence="9">JCM 16928</strain>
    </source>
</reference>
<feature type="domain" description="RNA polymerase sigma factor 70 region 4 type 2" evidence="7">
    <location>
        <begin position="175"/>
        <end position="227"/>
    </location>
</feature>
<dbReference type="SUPFAM" id="SSF88659">
    <property type="entry name" value="Sigma3 and sigma4 domains of RNA polymerase sigma factors"/>
    <property type="match status" value="1"/>
</dbReference>
<dbReference type="Gene3D" id="1.10.1740.10">
    <property type="match status" value="1"/>
</dbReference>
<dbReference type="InterPro" id="IPR039425">
    <property type="entry name" value="RNA_pol_sigma-70-like"/>
</dbReference>
<dbReference type="PANTHER" id="PTHR43133:SF65">
    <property type="entry name" value="ECF RNA POLYMERASE SIGMA FACTOR SIGG"/>
    <property type="match status" value="1"/>
</dbReference>
<dbReference type="Pfam" id="PF08281">
    <property type="entry name" value="Sigma70_r4_2"/>
    <property type="match status" value="1"/>
</dbReference>
<keyword evidence="3" id="KW-0805">Transcription regulation</keyword>
<evidence type="ECO:0000256" key="4">
    <source>
        <dbReference type="ARBA" id="ARBA00023082"/>
    </source>
</evidence>
<evidence type="ECO:0000313" key="8">
    <source>
        <dbReference type="EMBL" id="GAA3595583.1"/>
    </source>
</evidence>
<dbReference type="Gene3D" id="1.10.10.10">
    <property type="entry name" value="Winged helix-like DNA-binding domain superfamily/Winged helix DNA-binding domain"/>
    <property type="match status" value="1"/>
</dbReference>
<dbReference type="CDD" id="cd06171">
    <property type="entry name" value="Sigma70_r4"/>
    <property type="match status" value="1"/>
</dbReference>
<dbReference type="NCBIfam" id="TIGR02960">
    <property type="entry name" value="SigX5"/>
    <property type="match status" value="1"/>
</dbReference>
<evidence type="ECO:0000256" key="2">
    <source>
        <dbReference type="ARBA" id="ARBA00011344"/>
    </source>
</evidence>
<evidence type="ECO:0000259" key="7">
    <source>
        <dbReference type="Pfam" id="PF08281"/>
    </source>
</evidence>
<dbReference type="NCBIfam" id="NF006089">
    <property type="entry name" value="PRK08241.1"/>
    <property type="match status" value="1"/>
</dbReference>
<dbReference type="InterPro" id="IPR013324">
    <property type="entry name" value="RNA_pol_sigma_r3/r4-like"/>
</dbReference>
<protein>
    <submittedName>
        <fullName evidence="8">Sigma-70 family RNA polymerase sigma factor</fullName>
    </submittedName>
</protein>
<dbReference type="Proteomes" id="UP001501222">
    <property type="component" value="Unassembled WGS sequence"/>
</dbReference>
<dbReference type="SUPFAM" id="SSF54427">
    <property type="entry name" value="NTF2-like"/>
    <property type="match status" value="1"/>
</dbReference>
<name>A0ABP6Z2S8_9ACTN</name>
<dbReference type="Pfam" id="PF04542">
    <property type="entry name" value="Sigma70_r2"/>
    <property type="match status" value="1"/>
</dbReference>
<dbReference type="NCBIfam" id="TIGR02937">
    <property type="entry name" value="sigma70-ECF"/>
    <property type="match status" value="1"/>
</dbReference>
<proteinExistence type="inferred from homology"/>
<dbReference type="SUPFAM" id="SSF88946">
    <property type="entry name" value="Sigma2 domain of RNA polymerase sigma factors"/>
    <property type="match status" value="1"/>
</dbReference>
<evidence type="ECO:0000259" key="6">
    <source>
        <dbReference type="Pfam" id="PF04542"/>
    </source>
</evidence>
<evidence type="ECO:0000313" key="9">
    <source>
        <dbReference type="Proteomes" id="UP001501222"/>
    </source>
</evidence>
<dbReference type="InterPro" id="IPR032710">
    <property type="entry name" value="NTF2-like_dom_sf"/>
</dbReference>
<keyword evidence="4" id="KW-0731">Sigma factor</keyword>
<dbReference type="InterPro" id="IPR014305">
    <property type="entry name" value="RNA_pol_sigma-G_actinobac"/>
</dbReference>
<organism evidence="8 9">
    <name type="scientific">Kribbella ginsengisoli</name>
    <dbReference type="NCBI Taxonomy" id="363865"/>
    <lineage>
        <taxon>Bacteria</taxon>
        <taxon>Bacillati</taxon>
        <taxon>Actinomycetota</taxon>
        <taxon>Actinomycetes</taxon>
        <taxon>Propionibacteriales</taxon>
        <taxon>Kribbellaceae</taxon>
        <taxon>Kribbella</taxon>
    </lineage>
</organism>
<keyword evidence="9" id="KW-1185">Reference proteome</keyword>
<gene>
    <name evidence="8" type="ORF">GCM10022235_78550</name>
</gene>
<evidence type="ECO:0000256" key="3">
    <source>
        <dbReference type="ARBA" id="ARBA00023015"/>
    </source>
</evidence>
<dbReference type="EMBL" id="BAABAA010000019">
    <property type="protein sequence ID" value="GAA3595583.1"/>
    <property type="molecule type" value="Genomic_DNA"/>
</dbReference>
<dbReference type="InterPro" id="IPR014284">
    <property type="entry name" value="RNA_pol_sigma-70_dom"/>
</dbReference>
<comment type="caution">
    <text evidence="8">The sequence shown here is derived from an EMBL/GenBank/DDBJ whole genome shotgun (WGS) entry which is preliminary data.</text>
</comment>